<dbReference type="Gene3D" id="3.30.1360.10">
    <property type="entry name" value="RNA polymerase, RBP11-like subunit"/>
    <property type="match status" value="1"/>
</dbReference>
<dbReference type="EMBL" id="JAATIS010005477">
    <property type="protein sequence ID" value="KAG2459107.1"/>
    <property type="molecule type" value="Genomic_DNA"/>
</dbReference>
<evidence type="ECO:0000256" key="8">
    <source>
        <dbReference type="ARBA" id="ARBA00023242"/>
    </source>
</evidence>
<comment type="cofactor">
    <cofactor evidence="1">
        <name>Fe(2+)</name>
        <dbReference type="ChEBI" id="CHEBI:29033"/>
    </cofactor>
</comment>
<dbReference type="SUPFAM" id="SSF50978">
    <property type="entry name" value="WD40 repeat-like"/>
    <property type="match status" value="1"/>
</dbReference>
<evidence type="ECO:0000256" key="5">
    <source>
        <dbReference type="ARBA" id="ARBA00022490"/>
    </source>
</evidence>
<evidence type="ECO:0000256" key="10">
    <source>
        <dbReference type="SAM" id="MobiDB-lite"/>
    </source>
</evidence>
<keyword evidence="5" id="KW-0963">Cytoplasm</keyword>
<dbReference type="Gene3D" id="3.80.10.10">
    <property type="entry name" value="Ribonuclease Inhibitor"/>
    <property type="match status" value="1"/>
</dbReference>
<dbReference type="InterPro" id="IPR036322">
    <property type="entry name" value="WD40_repeat_dom_sf"/>
</dbReference>
<evidence type="ECO:0000256" key="6">
    <source>
        <dbReference type="ARBA" id="ARBA00023163"/>
    </source>
</evidence>
<sequence length="826" mass="92524">MEALIGALERLSEESECLGLRLSLIKTKIRAFNDLVDTAISSVSVCKGSVNLIKRVTCLRSDIHVSGIHEIAGKGITITKDTKVPNACLFTLNKEDHTLGNIIRSQLLKDPQVLFAGYKVPHPLEHKVVIRVQTTPDYSPQEAFTNAITDLISELSLLEERFRQKVIFNYDSATGFAVHKADTGQEALSFSFPGIILLKDFVSEEEEMELVRLMDLSDWKKSQSGRFKQDYGPKVNFKKQKVKVGSFSGLPSFSQNVIERMKKWPILCGFQPVEQCNLDYHPSRGSAIDPHFDDNWLWGERLVSLNLLSPTTLSMSSDFDDLISVSVGHMSDEHQTGCLLVEALKHGKNYRKAAARARSSKGFQIKESPLFEMQELEELDVSENLLTAFPLGLNLPCLRTLNCFNNQLEDVIALEQFHQLEELNLEDNLYLTVSDNYKAMYLLPKLKRLSGKDISSTANHIRHVNSEELSKRVTKLFEANFRCRLPDPPSTAAVRKLEAEFLKEAEKQVKYGPNSLSDYTKWRQSPGKRKASNCNQKESNKKMRSDVDDTRTSLSPKRMPSKSLLRSSDSSSIDSIKISKEVNPLHQSLEEATEMQENTKGSKDQGSSNTADSDLLHSPQKNKQVLKNKMSVEKDVGSLKPQKRKGKGTPMKEQEESKMEDINGTWCENTKDSITWEPIHFLQCHSNMNSPKDLKTQLWACAFEPVLDTPSKTVLNGTSSQTVATCGGDSVCIIDCETGTVLKKYKVPSEGFFTVAWTTLTMVTKNGKRRLLNVLAAAGTRGIVKLIHPRANLAYGEFKASKKPVSALVFSPVQEAFLFSETLILT</sequence>
<organism evidence="14 15">
    <name type="scientific">Polypterus senegalus</name>
    <name type="common">Senegal bichir</name>
    <dbReference type="NCBI Taxonomy" id="55291"/>
    <lineage>
        <taxon>Eukaryota</taxon>
        <taxon>Metazoa</taxon>
        <taxon>Chordata</taxon>
        <taxon>Craniata</taxon>
        <taxon>Vertebrata</taxon>
        <taxon>Euteleostomi</taxon>
        <taxon>Actinopterygii</taxon>
        <taxon>Polypteriformes</taxon>
        <taxon>Polypteridae</taxon>
        <taxon>Polypterus</taxon>
    </lineage>
</organism>
<dbReference type="GO" id="GO:0005664">
    <property type="term" value="C:nuclear origin of replication recognition complex"/>
    <property type="evidence" value="ECO:0007669"/>
    <property type="project" value="TreeGrafter"/>
</dbReference>
<dbReference type="PANTHER" id="PTHR24370">
    <property type="entry name" value="OPTICIN"/>
    <property type="match status" value="1"/>
</dbReference>
<feature type="compositionally biased region" description="Basic and acidic residues" evidence="10">
    <location>
        <begin position="650"/>
        <end position="660"/>
    </location>
</feature>
<keyword evidence="4" id="KW-0240">DNA-directed RNA polymerase</keyword>
<dbReference type="InterPro" id="IPR056363">
    <property type="entry name" value="LRR_LRWD1_dom"/>
</dbReference>
<dbReference type="InterPro" id="IPR022905">
    <property type="entry name" value="Rpo11-like"/>
</dbReference>
<dbReference type="Pfam" id="PF13656">
    <property type="entry name" value="RNA_pol_L_2"/>
    <property type="match status" value="1"/>
</dbReference>
<proteinExistence type="inferred from homology"/>
<dbReference type="GO" id="GO:0046983">
    <property type="term" value="F:protein dimerization activity"/>
    <property type="evidence" value="ECO:0007669"/>
    <property type="project" value="InterPro"/>
</dbReference>
<feature type="region of interest" description="Disordered" evidence="10">
    <location>
        <begin position="513"/>
        <end position="660"/>
    </location>
</feature>
<name>A0A8X7X2G0_POLSE</name>
<dbReference type="Pfam" id="PF23211">
    <property type="entry name" value="LRR_LRWD1"/>
    <property type="match status" value="1"/>
</dbReference>
<feature type="non-terminal residue" evidence="14">
    <location>
        <position position="1"/>
    </location>
</feature>
<dbReference type="Gene3D" id="2.130.10.10">
    <property type="entry name" value="YVTN repeat-like/Quinoprotein amine dehydrogenase"/>
    <property type="match status" value="1"/>
</dbReference>
<evidence type="ECO:0000256" key="2">
    <source>
        <dbReference type="ARBA" id="ARBA00004123"/>
    </source>
</evidence>
<dbReference type="PANTHER" id="PTHR24370:SF10">
    <property type="entry name" value="LEUCINE-RICH REPEAT AND WD REPEAT-CONTAINING PROTEIN 1"/>
    <property type="match status" value="1"/>
</dbReference>
<comment type="similarity">
    <text evidence="9">Belongs to the archaeal Rpo11/eukaryotic RPB11/RPC19 RNA polymerase subunit family.</text>
</comment>
<dbReference type="HAMAP" id="MF_00261">
    <property type="entry name" value="RNApol_arch_Rpo11"/>
    <property type="match status" value="1"/>
</dbReference>
<evidence type="ECO:0000256" key="4">
    <source>
        <dbReference type="ARBA" id="ARBA00022478"/>
    </source>
</evidence>
<dbReference type="SUPFAM" id="SSF55257">
    <property type="entry name" value="RBP11-like subunits of RNA polymerase"/>
    <property type="match status" value="1"/>
</dbReference>
<keyword evidence="8" id="KW-0539">Nucleus</keyword>
<feature type="compositionally biased region" description="Polar residues" evidence="10">
    <location>
        <begin position="595"/>
        <end position="612"/>
    </location>
</feature>
<feature type="domain" description="Leucine-rich repeat and WD repeat-containing protein 1 WD" evidence="13">
    <location>
        <begin position="673"/>
        <end position="820"/>
    </location>
</feature>
<feature type="non-terminal residue" evidence="14">
    <location>
        <position position="826"/>
    </location>
</feature>
<dbReference type="PROSITE" id="PS01154">
    <property type="entry name" value="RNA_POL_L_13KD"/>
    <property type="match status" value="1"/>
</dbReference>
<dbReference type="GO" id="GO:0003682">
    <property type="term" value="F:chromatin binding"/>
    <property type="evidence" value="ECO:0007669"/>
    <property type="project" value="TreeGrafter"/>
</dbReference>
<feature type="compositionally biased region" description="Low complexity" evidence="10">
    <location>
        <begin position="561"/>
        <end position="576"/>
    </location>
</feature>
<accession>A0A8X7X2G0</accession>
<dbReference type="InterPro" id="IPR032675">
    <property type="entry name" value="LRR_dom_sf"/>
</dbReference>
<dbReference type="InterPro" id="IPR056160">
    <property type="entry name" value="WD_LRWD1"/>
</dbReference>
<dbReference type="Gene3D" id="2.60.120.590">
    <property type="entry name" value="Alpha-ketoglutarate-dependent dioxygenase AlkB-like"/>
    <property type="match status" value="1"/>
</dbReference>
<dbReference type="GO" id="GO:0005815">
    <property type="term" value="C:microtubule organizing center"/>
    <property type="evidence" value="ECO:0007669"/>
    <property type="project" value="UniProtKB-SubCell"/>
</dbReference>
<dbReference type="GO" id="GO:0006366">
    <property type="term" value="P:transcription by RNA polymerase II"/>
    <property type="evidence" value="ECO:0007669"/>
    <property type="project" value="InterPro"/>
</dbReference>
<evidence type="ECO:0000256" key="7">
    <source>
        <dbReference type="ARBA" id="ARBA00023212"/>
    </source>
</evidence>
<protein>
    <submittedName>
        <fullName evidence="14">LRWD1 protein</fullName>
    </submittedName>
</protein>
<keyword evidence="6" id="KW-0804">Transcription</keyword>
<evidence type="ECO:0000256" key="3">
    <source>
        <dbReference type="ARBA" id="ARBA00004267"/>
    </source>
</evidence>
<dbReference type="GO" id="GO:0003677">
    <property type="term" value="F:DNA binding"/>
    <property type="evidence" value="ECO:0007669"/>
    <property type="project" value="InterPro"/>
</dbReference>
<evidence type="ECO:0000313" key="15">
    <source>
        <dbReference type="Proteomes" id="UP000886611"/>
    </source>
</evidence>
<dbReference type="GO" id="GO:0071169">
    <property type="term" value="P:establishment of protein localization to chromatin"/>
    <property type="evidence" value="ECO:0007669"/>
    <property type="project" value="TreeGrafter"/>
</dbReference>
<dbReference type="GO" id="GO:0003899">
    <property type="term" value="F:DNA-directed RNA polymerase activity"/>
    <property type="evidence" value="ECO:0007669"/>
    <property type="project" value="InterPro"/>
</dbReference>
<dbReference type="Proteomes" id="UP000886611">
    <property type="component" value="Unassembled WGS sequence"/>
</dbReference>
<evidence type="ECO:0000259" key="11">
    <source>
        <dbReference type="Pfam" id="PF13656"/>
    </source>
</evidence>
<gene>
    <name evidence="14" type="primary">Lrwd1_1</name>
    <name evidence="14" type="ORF">GTO96_0019413</name>
</gene>
<evidence type="ECO:0000313" key="14">
    <source>
        <dbReference type="EMBL" id="KAG2459107.1"/>
    </source>
</evidence>
<evidence type="ECO:0000259" key="13">
    <source>
        <dbReference type="Pfam" id="PF23215"/>
    </source>
</evidence>
<evidence type="ECO:0000259" key="12">
    <source>
        <dbReference type="Pfam" id="PF23211"/>
    </source>
</evidence>
<dbReference type="InterPro" id="IPR036603">
    <property type="entry name" value="RBP11-like"/>
</dbReference>
<feature type="compositionally biased region" description="Basic and acidic residues" evidence="10">
    <location>
        <begin position="538"/>
        <end position="551"/>
    </location>
</feature>
<dbReference type="InterPro" id="IPR037685">
    <property type="entry name" value="RBP11"/>
</dbReference>
<dbReference type="AlphaFoldDB" id="A0A8X7X2G0"/>
<dbReference type="InterPro" id="IPR015943">
    <property type="entry name" value="WD40/YVTN_repeat-like_dom_sf"/>
</dbReference>
<dbReference type="SUPFAM" id="SSF52058">
    <property type="entry name" value="L domain-like"/>
    <property type="match status" value="1"/>
</dbReference>
<dbReference type="CDD" id="cd06926">
    <property type="entry name" value="RNAP_II_RPB11"/>
    <property type="match status" value="1"/>
</dbReference>
<dbReference type="FunFam" id="3.30.1360.10:FF:000003">
    <property type="entry name" value="DNA-directed RNA polymerase II subunit RPB11"/>
    <property type="match status" value="1"/>
</dbReference>
<comment type="caution">
    <text evidence="14">The sequence shown here is derived from an EMBL/GenBank/DDBJ whole genome shotgun (WGS) entry which is preliminary data.</text>
</comment>
<feature type="domain" description="DNA-directed RNA polymerase RBP11-like dimerisation" evidence="11">
    <location>
        <begin position="88"/>
        <end position="160"/>
    </location>
</feature>
<evidence type="ECO:0000256" key="9">
    <source>
        <dbReference type="ARBA" id="ARBA00025751"/>
    </source>
</evidence>
<dbReference type="Pfam" id="PF23215">
    <property type="entry name" value="WD_LRWD1"/>
    <property type="match status" value="1"/>
</dbReference>
<dbReference type="InterPro" id="IPR052489">
    <property type="entry name" value="LRWD1"/>
</dbReference>
<evidence type="ECO:0000256" key="1">
    <source>
        <dbReference type="ARBA" id="ARBA00001954"/>
    </source>
</evidence>
<comment type="subcellular location">
    <subcellularLocation>
        <location evidence="3">Cytoplasm</location>
        <location evidence="3">Cytoskeleton</location>
        <location evidence="3">Microtubule organizing center</location>
    </subcellularLocation>
    <subcellularLocation>
        <location evidence="2">Nucleus</location>
    </subcellularLocation>
</comment>
<dbReference type="GO" id="GO:0006325">
    <property type="term" value="P:chromatin organization"/>
    <property type="evidence" value="ECO:0007669"/>
    <property type="project" value="TreeGrafter"/>
</dbReference>
<reference evidence="14 15" key="1">
    <citation type="journal article" date="2021" name="Cell">
        <title>Tracing the genetic footprints of vertebrate landing in non-teleost ray-finned fishes.</title>
        <authorList>
            <person name="Bi X."/>
            <person name="Wang K."/>
            <person name="Yang L."/>
            <person name="Pan H."/>
            <person name="Jiang H."/>
            <person name="Wei Q."/>
            <person name="Fang M."/>
            <person name="Yu H."/>
            <person name="Zhu C."/>
            <person name="Cai Y."/>
            <person name="He Y."/>
            <person name="Gan X."/>
            <person name="Zeng H."/>
            <person name="Yu D."/>
            <person name="Zhu Y."/>
            <person name="Jiang H."/>
            <person name="Qiu Q."/>
            <person name="Yang H."/>
            <person name="Zhang Y.E."/>
            <person name="Wang W."/>
            <person name="Zhu M."/>
            <person name="He S."/>
            <person name="Zhang G."/>
        </authorList>
    </citation>
    <scope>NUCLEOTIDE SEQUENCE [LARGE SCALE GENOMIC DNA]</scope>
    <source>
        <strain evidence="14">Bchr_013</strain>
    </source>
</reference>
<dbReference type="InterPro" id="IPR008193">
    <property type="entry name" value="RNA_pol_Rpb11_13-16kDa_CS"/>
</dbReference>
<dbReference type="InterPro" id="IPR009025">
    <property type="entry name" value="RBP11-like_dimer"/>
</dbReference>
<keyword evidence="7" id="KW-0206">Cytoskeleton</keyword>
<keyword evidence="15" id="KW-1185">Reference proteome</keyword>
<dbReference type="SUPFAM" id="SSF51197">
    <property type="entry name" value="Clavaminate synthase-like"/>
    <property type="match status" value="1"/>
</dbReference>
<dbReference type="InterPro" id="IPR037151">
    <property type="entry name" value="AlkB-like_sf"/>
</dbReference>
<dbReference type="GO" id="GO:0005665">
    <property type="term" value="C:RNA polymerase II, core complex"/>
    <property type="evidence" value="ECO:0007669"/>
    <property type="project" value="InterPro"/>
</dbReference>
<feature type="domain" description="Leucine-rich repeat and WD repeat-containing protein 1 LRR" evidence="12">
    <location>
        <begin position="372"/>
        <end position="523"/>
    </location>
</feature>